<name>A0ACC1IWE7_9FUNG</name>
<proteinExistence type="predicted"/>
<keyword evidence="2" id="KW-1185">Reference proteome</keyword>
<gene>
    <name evidence="1" type="primary">SWA2</name>
    <name evidence="1" type="ORF">LPJ66_000416</name>
</gene>
<reference evidence="1" key="1">
    <citation type="submission" date="2022-07" db="EMBL/GenBank/DDBJ databases">
        <title>Phylogenomic reconstructions and comparative analyses of Kickxellomycotina fungi.</title>
        <authorList>
            <person name="Reynolds N.K."/>
            <person name="Stajich J.E."/>
            <person name="Barry K."/>
            <person name="Grigoriev I.V."/>
            <person name="Crous P."/>
            <person name="Smith M.E."/>
        </authorList>
    </citation>
    <scope>NUCLEOTIDE SEQUENCE</scope>
    <source>
        <strain evidence="1">Benny 63K</strain>
    </source>
</reference>
<accession>A0ACC1IWE7</accession>
<evidence type="ECO:0000313" key="1">
    <source>
        <dbReference type="EMBL" id="KAJ1901907.1"/>
    </source>
</evidence>
<dbReference type="EMBL" id="JANBPG010000011">
    <property type="protein sequence ID" value="KAJ1901907.1"/>
    <property type="molecule type" value="Genomic_DNA"/>
</dbReference>
<evidence type="ECO:0000313" key="2">
    <source>
        <dbReference type="Proteomes" id="UP001150581"/>
    </source>
</evidence>
<sequence length="868" mass="94973">MDDFSGLNWPSSNNNNSQQQQKSASNSPGAGKPSAMRSTASGPNYSPSMSSPVLNFSTSQQSRSGSSAGKPLQKDPKDDPFGELVSFTSSQPNQAKMTLRERQQILEEQTKSRSGSPFATQSQSKPQQQQKDVWNFDVLEQVGASRPSVVTPVMQKRSTGFATGSSSNRSAMDFDPFSVFSGTQQTRTSNNDNIGNGGSFGGSGKVPSKSFGSGHLLDDNEPIPMDFNLPAVPIERVAVRPTAGQPADAFADNDFEIAQIVDYGFTAEQAKAALEITSSTRAAIQLLREQQSTARQISGQQMQQKQQPRAGRHAQSTVYHERPTKYRDSSSDDDQGTNGYNYGDPRAKTNGRDRGDQGASSSSQKSVFSNKVNTDVLLAQANEIGTNVWKQANSWFAMGKKKIIEIQETVLEQRKADSGSGRPWRDEDYLPSVQPYRDSSSDDDADVYVSANRRGHQPERQPDNFGRKKESFGGRSDSRPAAQTESFIDMNARFGAASSPSLGSGSQQQQRYMSSPSMYASRLEAKSASQSPRPPAAAIPAAAQIPALPGHILQGSNAAKTRANDQFKLGQFGDAIIGYTDAVTSVVCHSSAHPILILLYNNRALAYMRNGESKNALGDCSLSLELCELYQGNGIVELGAESGRVDIVDQRAKALQRRGEACEAGEKYTEALDDWKRLKEVARDSGSRQQSMRGIQRCEKALGINQPVKPKAPVVEQRPEDIATLFASISIDTIKSKGTTILNQDRENSAAVAEMRRNDEAKRVEDDQRMAIIDQVDAEIKRWRDGKQQNLRALLSSLHTLLPDFKPIGMHEILEPNKVKRAYMRAISRLHPDKLSKDVDVRTKMVSSSVFTALNESWDAFKAQEGVN</sequence>
<protein>
    <submittedName>
        <fullName evidence="1">Auxilin-like clathrin-binding protein required for normal clathrin function</fullName>
    </submittedName>
</protein>
<dbReference type="Proteomes" id="UP001150581">
    <property type="component" value="Unassembled WGS sequence"/>
</dbReference>
<comment type="caution">
    <text evidence="1">The sequence shown here is derived from an EMBL/GenBank/DDBJ whole genome shotgun (WGS) entry which is preliminary data.</text>
</comment>
<organism evidence="1 2">
    <name type="scientific">Kickxella alabastrina</name>
    <dbReference type="NCBI Taxonomy" id="61397"/>
    <lineage>
        <taxon>Eukaryota</taxon>
        <taxon>Fungi</taxon>
        <taxon>Fungi incertae sedis</taxon>
        <taxon>Zoopagomycota</taxon>
        <taxon>Kickxellomycotina</taxon>
        <taxon>Kickxellomycetes</taxon>
        <taxon>Kickxellales</taxon>
        <taxon>Kickxellaceae</taxon>
        <taxon>Kickxella</taxon>
    </lineage>
</organism>